<evidence type="ECO:0000256" key="14">
    <source>
        <dbReference type="HAMAP-Rule" id="MF_00454"/>
    </source>
</evidence>
<evidence type="ECO:0000256" key="1">
    <source>
        <dbReference type="ARBA" id="ARBA00004651"/>
    </source>
</evidence>
<dbReference type="NCBIfam" id="TIGR00494">
    <property type="entry name" value="crcB"/>
    <property type="match status" value="1"/>
</dbReference>
<evidence type="ECO:0000256" key="4">
    <source>
        <dbReference type="ARBA" id="ARBA00022692"/>
    </source>
</evidence>
<keyword evidence="5 14" id="KW-0479">Metal-binding</keyword>
<feature type="binding site" evidence="14">
    <location>
        <position position="79"/>
    </location>
    <ligand>
        <name>Na(+)</name>
        <dbReference type="ChEBI" id="CHEBI:29101"/>
        <note>structural</note>
    </ligand>
</feature>
<evidence type="ECO:0000256" key="13">
    <source>
        <dbReference type="ARBA" id="ARBA00049940"/>
    </source>
</evidence>
<comment type="subcellular location">
    <subcellularLocation>
        <location evidence="1 14">Cell membrane</location>
        <topology evidence="1 14">Multi-pass membrane protein</topology>
    </subcellularLocation>
</comment>
<dbReference type="RefSeq" id="WP_275117969.1">
    <property type="nucleotide sequence ID" value="NZ_JAOTPO010000004.1"/>
</dbReference>
<dbReference type="PANTHER" id="PTHR28259:SF16">
    <property type="entry name" value="FLUORIDE-SPECIFIC ION CHANNEL FLUC 2"/>
    <property type="match status" value="1"/>
</dbReference>
<evidence type="ECO:0000313" key="16">
    <source>
        <dbReference type="Proteomes" id="UP001148125"/>
    </source>
</evidence>
<comment type="caution">
    <text evidence="15">The sequence shown here is derived from an EMBL/GenBank/DDBJ whole genome shotgun (WGS) entry which is preliminary data.</text>
</comment>
<dbReference type="EMBL" id="JAOTPO010000004">
    <property type="protein sequence ID" value="MDE5413352.1"/>
    <property type="molecule type" value="Genomic_DNA"/>
</dbReference>
<comment type="function">
    <text evidence="13 14">Fluoride-specific ion channel. Important for reducing fluoride concentration in the cell, thus reducing its toxicity.</text>
</comment>
<keyword evidence="7 14" id="KW-0915">Sodium</keyword>
<dbReference type="Proteomes" id="UP001148125">
    <property type="component" value="Unassembled WGS sequence"/>
</dbReference>
<feature type="transmembrane region" description="Helical" evidence="14">
    <location>
        <begin position="6"/>
        <end position="24"/>
    </location>
</feature>
<evidence type="ECO:0000256" key="6">
    <source>
        <dbReference type="ARBA" id="ARBA00022989"/>
    </source>
</evidence>
<comment type="similarity">
    <text evidence="11 14">Belongs to the fluoride channel Fluc/FEX (TC 1.A.43) family.</text>
</comment>
<name>A0ABT5VF81_9BACI</name>
<evidence type="ECO:0000256" key="7">
    <source>
        <dbReference type="ARBA" id="ARBA00023053"/>
    </source>
</evidence>
<evidence type="ECO:0000256" key="8">
    <source>
        <dbReference type="ARBA" id="ARBA00023065"/>
    </source>
</evidence>
<evidence type="ECO:0000256" key="3">
    <source>
        <dbReference type="ARBA" id="ARBA00022475"/>
    </source>
</evidence>
<keyword evidence="6 14" id="KW-1133">Transmembrane helix</keyword>
<evidence type="ECO:0000256" key="2">
    <source>
        <dbReference type="ARBA" id="ARBA00022448"/>
    </source>
</evidence>
<accession>A0ABT5VF81</accession>
<keyword evidence="8 14" id="KW-0406">Ion transport</keyword>
<evidence type="ECO:0000313" key="15">
    <source>
        <dbReference type="EMBL" id="MDE5413352.1"/>
    </source>
</evidence>
<keyword evidence="10 14" id="KW-0407">Ion channel</keyword>
<comment type="catalytic activity">
    <reaction evidence="12">
        <text>fluoride(in) = fluoride(out)</text>
        <dbReference type="Rhea" id="RHEA:76159"/>
        <dbReference type="ChEBI" id="CHEBI:17051"/>
    </reaction>
    <physiologicalReaction direction="left-to-right" evidence="12">
        <dbReference type="Rhea" id="RHEA:76160"/>
    </physiologicalReaction>
</comment>
<dbReference type="Pfam" id="PF02537">
    <property type="entry name" value="CRCB"/>
    <property type="match status" value="1"/>
</dbReference>
<keyword evidence="16" id="KW-1185">Reference proteome</keyword>
<organism evidence="15 16">
    <name type="scientific">Alkalihalobacterium chitinilyticum</name>
    <dbReference type="NCBI Taxonomy" id="2980103"/>
    <lineage>
        <taxon>Bacteria</taxon>
        <taxon>Bacillati</taxon>
        <taxon>Bacillota</taxon>
        <taxon>Bacilli</taxon>
        <taxon>Bacillales</taxon>
        <taxon>Bacillaceae</taxon>
        <taxon>Alkalihalobacterium</taxon>
    </lineage>
</organism>
<dbReference type="PANTHER" id="PTHR28259">
    <property type="entry name" value="FLUORIDE EXPORT PROTEIN 1-RELATED"/>
    <property type="match status" value="1"/>
</dbReference>
<evidence type="ECO:0000256" key="10">
    <source>
        <dbReference type="ARBA" id="ARBA00023303"/>
    </source>
</evidence>
<dbReference type="HAMAP" id="MF_00454">
    <property type="entry name" value="FluC"/>
    <property type="match status" value="1"/>
</dbReference>
<dbReference type="InterPro" id="IPR003691">
    <property type="entry name" value="FluC"/>
</dbReference>
<keyword evidence="3 14" id="KW-1003">Cell membrane</keyword>
<gene>
    <name evidence="14 15" type="primary">crcB</name>
    <name evidence="14" type="synonym">fluC</name>
    <name evidence="15" type="ORF">N7Z68_08130</name>
</gene>
<keyword evidence="9 14" id="KW-0472">Membrane</keyword>
<keyword evidence="2 14" id="KW-0813">Transport</keyword>
<comment type="activity regulation">
    <text evidence="14">Na(+) is not transported, but it plays an essential structural role and its presence is essential for fluoride channel function.</text>
</comment>
<keyword evidence="4 14" id="KW-0812">Transmembrane</keyword>
<feature type="transmembrane region" description="Helical" evidence="14">
    <location>
        <begin position="69"/>
        <end position="92"/>
    </location>
</feature>
<feature type="binding site" evidence="14">
    <location>
        <position position="82"/>
    </location>
    <ligand>
        <name>Na(+)</name>
        <dbReference type="ChEBI" id="CHEBI:29101"/>
        <note>structural</note>
    </ligand>
</feature>
<evidence type="ECO:0000256" key="9">
    <source>
        <dbReference type="ARBA" id="ARBA00023136"/>
    </source>
</evidence>
<evidence type="ECO:0000256" key="5">
    <source>
        <dbReference type="ARBA" id="ARBA00022723"/>
    </source>
</evidence>
<sequence>MSTLILGLGGAIGAVSRYLLGLAIMKRKPHPPIPVAMLTVNLLGSFGLGLFFAMAYGMIPLSAAYEEPLFLFLAIGFFGAFTTFSTFSMETIELVRNKHLKEASVYFLLSIGGSIVAFIIGLSIGQLF</sequence>
<proteinExistence type="inferred from homology"/>
<feature type="transmembrane region" description="Helical" evidence="14">
    <location>
        <begin position="36"/>
        <end position="57"/>
    </location>
</feature>
<evidence type="ECO:0000256" key="12">
    <source>
        <dbReference type="ARBA" id="ARBA00035585"/>
    </source>
</evidence>
<feature type="transmembrane region" description="Helical" evidence="14">
    <location>
        <begin position="104"/>
        <end position="125"/>
    </location>
</feature>
<reference evidence="15" key="1">
    <citation type="submission" date="2024-05" db="EMBL/GenBank/DDBJ databases">
        <title>Alkalihalobacillus sp. strain MEB203 novel alkaliphilic bacterium from Lonar Lake, India.</title>
        <authorList>
            <person name="Joshi A."/>
            <person name="Thite S."/>
            <person name="Mengade P."/>
        </authorList>
    </citation>
    <scope>NUCLEOTIDE SEQUENCE</scope>
    <source>
        <strain evidence="15">MEB 203</strain>
    </source>
</reference>
<protein>
    <recommendedName>
        <fullName evidence="14">Fluoride-specific ion channel FluC</fullName>
    </recommendedName>
</protein>
<evidence type="ECO:0000256" key="11">
    <source>
        <dbReference type="ARBA" id="ARBA00035120"/>
    </source>
</evidence>